<organism evidence="6 7">
    <name type="scientific">Digitaria exilis</name>
    <dbReference type="NCBI Taxonomy" id="1010633"/>
    <lineage>
        <taxon>Eukaryota</taxon>
        <taxon>Viridiplantae</taxon>
        <taxon>Streptophyta</taxon>
        <taxon>Embryophyta</taxon>
        <taxon>Tracheophyta</taxon>
        <taxon>Spermatophyta</taxon>
        <taxon>Magnoliopsida</taxon>
        <taxon>Liliopsida</taxon>
        <taxon>Poales</taxon>
        <taxon>Poaceae</taxon>
        <taxon>PACMAD clade</taxon>
        <taxon>Panicoideae</taxon>
        <taxon>Panicodae</taxon>
        <taxon>Paniceae</taxon>
        <taxon>Anthephorinae</taxon>
        <taxon>Digitaria</taxon>
    </lineage>
</organism>
<evidence type="ECO:0000256" key="4">
    <source>
        <dbReference type="SAM" id="Coils"/>
    </source>
</evidence>
<keyword evidence="4" id="KW-0175">Coiled coil</keyword>
<evidence type="ECO:0000256" key="1">
    <source>
        <dbReference type="ARBA" id="ARBA00008535"/>
    </source>
</evidence>
<feature type="domain" description="AIG1-type G" evidence="5">
    <location>
        <begin position="14"/>
        <end position="219"/>
    </location>
</feature>
<evidence type="ECO:0000313" key="6">
    <source>
        <dbReference type="EMBL" id="KAF8693434.1"/>
    </source>
</evidence>
<dbReference type="PROSITE" id="PS51720">
    <property type="entry name" value="G_AIG1"/>
    <property type="match status" value="1"/>
</dbReference>
<proteinExistence type="inferred from homology"/>
<reference evidence="6" key="1">
    <citation type="submission" date="2020-07" db="EMBL/GenBank/DDBJ databases">
        <title>Genome sequence and genetic diversity analysis of an under-domesticated orphan crop, white fonio (Digitaria exilis).</title>
        <authorList>
            <person name="Bennetzen J.L."/>
            <person name="Chen S."/>
            <person name="Ma X."/>
            <person name="Wang X."/>
            <person name="Yssel A.E.J."/>
            <person name="Chaluvadi S.R."/>
            <person name="Johnson M."/>
            <person name="Gangashetty P."/>
            <person name="Hamidou F."/>
            <person name="Sanogo M.D."/>
            <person name="Zwaenepoel A."/>
            <person name="Wallace J."/>
            <person name="Van De Peer Y."/>
            <person name="Van Deynze A."/>
        </authorList>
    </citation>
    <scope>NUCLEOTIDE SEQUENCE</scope>
    <source>
        <tissue evidence="6">Leaves</tissue>
    </source>
</reference>
<keyword evidence="2" id="KW-0547">Nucleotide-binding</keyword>
<keyword evidence="7" id="KW-1185">Reference proteome</keyword>
<keyword evidence="3" id="KW-0342">GTP-binding</keyword>
<dbReference type="AlphaFoldDB" id="A0A835B998"/>
<sequence>MGGSQYDDDWVLPSADITLVLVGKLGCGKSATGNSILGQEVFASEYSHVSVTNTCQMGSTALKDGRTINVIDTPGLFDVDVTSEDAGKEIVKCMKMAKDGIHAVLMVFPAIHRFSRESESTIETIKAFFGEKIVDHMIVVFTYGDMIGESKLKNMQTNAPECLKKVIELCQNRVVLFNNITNDRRLQAQQLDKLLDLVDSINANNGGKPFSDQMFTRIKEVHDREKEMHSIGYSEKQISELKEEIHRTRDEQLKHITSMVEEKLNYTVEKLQQQLMEEQNARLEAEKVALEARMKSEEEIQKLKESLRKARLENEEFRKMAESKKCAIL</sequence>
<dbReference type="CDD" id="cd01852">
    <property type="entry name" value="AIG1"/>
    <property type="match status" value="1"/>
</dbReference>
<dbReference type="InterPro" id="IPR006703">
    <property type="entry name" value="G_AIG1"/>
</dbReference>
<feature type="coiled-coil region" evidence="4">
    <location>
        <begin position="231"/>
        <end position="320"/>
    </location>
</feature>
<dbReference type="PANTHER" id="PTHR10903">
    <property type="entry name" value="GTPASE, IMAP FAMILY MEMBER-RELATED"/>
    <property type="match status" value="1"/>
</dbReference>
<protein>
    <recommendedName>
        <fullName evidence="5">AIG1-type G domain-containing protein</fullName>
    </recommendedName>
</protein>
<gene>
    <name evidence="6" type="ORF">HU200_038828</name>
</gene>
<dbReference type="SUPFAM" id="SSF52540">
    <property type="entry name" value="P-loop containing nucleoside triphosphate hydrolases"/>
    <property type="match status" value="1"/>
</dbReference>
<dbReference type="FunFam" id="3.40.50.300:FF:000840">
    <property type="entry name" value="Immune-associated nucleotide-binding protein 9"/>
    <property type="match status" value="1"/>
</dbReference>
<evidence type="ECO:0000256" key="3">
    <source>
        <dbReference type="ARBA" id="ARBA00023134"/>
    </source>
</evidence>
<evidence type="ECO:0000256" key="2">
    <source>
        <dbReference type="ARBA" id="ARBA00022741"/>
    </source>
</evidence>
<dbReference type="GO" id="GO:0005525">
    <property type="term" value="F:GTP binding"/>
    <property type="evidence" value="ECO:0007669"/>
    <property type="project" value="UniProtKB-KW"/>
</dbReference>
<dbReference type="EMBL" id="JACEFO010001924">
    <property type="protein sequence ID" value="KAF8693434.1"/>
    <property type="molecule type" value="Genomic_DNA"/>
</dbReference>
<name>A0A835B998_9POAL</name>
<dbReference type="Pfam" id="PF04548">
    <property type="entry name" value="AIG1"/>
    <property type="match status" value="1"/>
</dbReference>
<accession>A0A835B998</accession>
<dbReference type="Gene3D" id="3.40.50.300">
    <property type="entry name" value="P-loop containing nucleotide triphosphate hydrolases"/>
    <property type="match status" value="1"/>
</dbReference>
<comment type="caution">
    <text evidence="6">The sequence shown here is derived from an EMBL/GenBank/DDBJ whole genome shotgun (WGS) entry which is preliminary data.</text>
</comment>
<evidence type="ECO:0000259" key="5">
    <source>
        <dbReference type="PROSITE" id="PS51720"/>
    </source>
</evidence>
<dbReference type="InterPro" id="IPR027417">
    <property type="entry name" value="P-loop_NTPase"/>
</dbReference>
<evidence type="ECO:0000313" key="7">
    <source>
        <dbReference type="Proteomes" id="UP000636709"/>
    </source>
</evidence>
<comment type="similarity">
    <text evidence="1">Belongs to the TRAFAC class TrmE-Era-EngA-EngB-Septin-like GTPase superfamily. AIG1/Toc34/Toc159-like paraseptin GTPase family. IAN subfamily.</text>
</comment>
<dbReference type="PANTHER" id="PTHR10903:SF184">
    <property type="entry name" value="GTP-BINDING PROTEIN A"/>
    <property type="match status" value="1"/>
</dbReference>
<dbReference type="OrthoDB" id="8954335at2759"/>
<dbReference type="Proteomes" id="UP000636709">
    <property type="component" value="Unassembled WGS sequence"/>
</dbReference>
<dbReference type="InterPro" id="IPR045058">
    <property type="entry name" value="GIMA/IAN/Toc"/>
</dbReference>